<dbReference type="GO" id="GO:0005829">
    <property type="term" value="C:cytosol"/>
    <property type="evidence" value="ECO:0007669"/>
    <property type="project" value="TreeGrafter"/>
</dbReference>
<evidence type="ECO:0000259" key="7">
    <source>
        <dbReference type="Pfam" id="PF02562"/>
    </source>
</evidence>
<evidence type="ECO:0000313" key="8">
    <source>
        <dbReference type="EMBL" id="KFN44418.1"/>
    </source>
</evidence>
<evidence type="ECO:0000256" key="4">
    <source>
        <dbReference type="ARBA" id="ARBA00022741"/>
    </source>
</evidence>
<evidence type="ECO:0000256" key="3">
    <source>
        <dbReference type="ARBA" id="ARBA00022490"/>
    </source>
</evidence>
<comment type="similarity">
    <text evidence="2">Belongs to the PhoH family.</text>
</comment>
<proteinExistence type="inferred from homology"/>
<dbReference type="PATRIC" id="fig|1121015.4.peg.573"/>
<evidence type="ECO:0000256" key="1">
    <source>
        <dbReference type="ARBA" id="ARBA00004496"/>
    </source>
</evidence>
<evidence type="ECO:0000256" key="5">
    <source>
        <dbReference type="ARBA" id="ARBA00022840"/>
    </source>
</evidence>
<reference evidence="8 9" key="1">
    <citation type="submission" date="2013-09" db="EMBL/GenBank/DDBJ databases">
        <title>Genome sequencing of Arenimonas oryziterrae.</title>
        <authorList>
            <person name="Chen F."/>
            <person name="Wang G."/>
        </authorList>
    </citation>
    <scope>NUCLEOTIDE SEQUENCE [LARGE SCALE GENOMIC DNA]</scope>
    <source>
        <strain evidence="8 9">YC6267</strain>
    </source>
</reference>
<dbReference type="RefSeq" id="WP_022969156.1">
    <property type="nucleotide sequence ID" value="NZ_ATVD01000002.1"/>
</dbReference>
<feature type="domain" description="PhoH-like protein" evidence="7">
    <location>
        <begin position="113"/>
        <end position="316"/>
    </location>
</feature>
<dbReference type="AlphaFoldDB" id="A0A091AVW5"/>
<comment type="caution">
    <text evidence="8">The sequence shown here is derived from an EMBL/GenBank/DDBJ whole genome shotgun (WGS) entry which is preliminary data.</text>
</comment>
<comment type="subcellular location">
    <subcellularLocation>
        <location evidence="1">Cytoplasm</location>
    </subcellularLocation>
</comment>
<sequence>MSQSPYREFALEPDDSVRLANLAGPFDEHLRQIELRLGVEIANRAGVFRVTGAPDAIKATERLLLSLYEDTAREALDPHKIHVRMNAANVDRLNASGDHEPQEVLIKVKRGFVKGRGANQAKYLHAIATHDINFGIGPAGTGKTFLAVASAVEALNESRVQRLLLVRPAVEAGEKLGFLPGDLSQKVDPYLRPLYDALYEMLGVEKVAKLIERNVIEIAPLAYMRGRTLNDAYVILDEAQNTTIEQMKMFLTRIGYGSTAVVTGDLSQIDLPKHQKSGLKDALDVLRGVEGISFTFFTARDVVRHPLVARIVEAYDLRDGRADHES</sequence>
<dbReference type="GO" id="GO:0005524">
    <property type="term" value="F:ATP binding"/>
    <property type="evidence" value="ECO:0007669"/>
    <property type="project" value="UniProtKB-KW"/>
</dbReference>
<keyword evidence="5" id="KW-0067">ATP-binding</keyword>
<evidence type="ECO:0000256" key="2">
    <source>
        <dbReference type="ARBA" id="ARBA00010393"/>
    </source>
</evidence>
<dbReference type="InterPro" id="IPR027417">
    <property type="entry name" value="P-loop_NTPase"/>
</dbReference>
<dbReference type="Pfam" id="PF02562">
    <property type="entry name" value="PhoH"/>
    <property type="match status" value="1"/>
</dbReference>
<keyword evidence="9" id="KW-1185">Reference proteome</keyword>
<keyword evidence="4" id="KW-0547">Nucleotide-binding</keyword>
<dbReference type="EMBL" id="AVCI01000001">
    <property type="protein sequence ID" value="KFN44418.1"/>
    <property type="molecule type" value="Genomic_DNA"/>
</dbReference>
<dbReference type="InterPro" id="IPR003714">
    <property type="entry name" value="PhoH"/>
</dbReference>
<gene>
    <name evidence="8" type="ORF">N789_02915</name>
</gene>
<evidence type="ECO:0000313" key="9">
    <source>
        <dbReference type="Proteomes" id="UP000029385"/>
    </source>
</evidence>
<dbReference type="PANTHER" id="PTHR30473">
    <property type="entry name" value="PROTEIN PHOH"/>
    <property type="match status" value="1"/>
</dbReference>
<dbReference type="eggNOG" id="COG1702">
    <property type="taxonomic scope" value="Bacteria"/>
</dbReference>
<dbReference type="Proteomes" id="UP000029385">
    <property type="component" value="Unassembled WGS sequence"/>
</dbReference>
<dbReference type="STRING" id="1121015.GCA_000420545_01528"/>
<organism evidence="8 9">
    <name type="scientific">Arenimonas oryziterrae DSM 21050 = YC6267</name>
    <dbReference type="NCBI Taxonomy" id="1121015"/>
    <lineage>
        <taxon>Bacteria</taxon>
        <taxon>Pseudomonadati</taxon>
        <taxon>Pseudomonadota</taxon>
        <taxon>Gammaproteobacteria</taxon>
        <taxon>Lysobacterales</taxon>
        <taxon>Lysobacteraceae</taxon>
        <taxon>Arenimonas</taxon>
    </lineage>
</organism>
<name>A0A091AVW5_9GAMM</name>
<accession>A0A091AVW5</accession>
<dbReference type="OrthoDB" id="9805148at2"/>
<dbReference type="FunFam" id="3.40.50.300:FF:000013">
    <property type="entry name" value="PhoH family ATPase"/>
    <property type="match status" value="1"/>
</dbReference>
<dbReference type="PANTHER" id="PTHR30473:SF1">
    <property type="entry name" value="PHOH-LIKE PROTEIN"/>
    <property type="match status" value="1"/>
</dbReference>
<dbReference type="SUPFAM" id="SSF52540">
    <property type="entry name" value="P-loop containing nucleoside triphosphate hydrolases"/>
    <property type="match status" value="1"/>
</dbReference>
<keyword evidence="3" id="KW-0963">Cytoplasm</keyword>
<dbReference type="InterPro" id="IPR051451">
    <property type="entry name" value="PhoH2-like"/>
</dbReference>
<protein>
    <recommendedName>
        <fullName evidence="6">PhoH-like protein</fullName>
    </recommendedName>
</protein>
<dbReference type="Gene3D" id="3.40.50.300">
    <property type="entry name" value="P-loop containing nucleotide triphosphate hydrolases"/>
    <property type="match status" value="1"/>
</dbReference>
<evidence type="ECO:0000256" key="6">
    <source>
        <dbReference type="ARBA" id="ARBA00039970"/>
    </source>
</evidence>